<keyword evidence="10 12" id="KW-0378">Hydrolase</keyword>
<evidence type="ECO:0000256" key="9">
    <source>
        <dbReference type="ARBA" id="ARBA00022759"/>
    </source>
</evidence>
<dbReference type="FunFam" id="3.40.970.10:FF:000002">
    <property type="entry name" value="Ribonuclease H"/>
    <property type="match status" value="1"/>
</dbReference>
<dbReference type="InterPro" id="IPR011320">
    <property type="entry name" value="RNase_H1_N"/>
</dbReference>
<dbReference type="EMBL" id="PDTI01000052">
    <property type="protein sequence ID" value="PIE62287.1"/>
    <property type="molecule type" value="Genomic_DNA"/>
</dbReference>
<dbReference type="SUPFAM" id="SSF55658">
    <property type="entry name" value="L9 N-domain-like"/>
    <property type="match status" value="1"/>
</dbReference>
<feature type="region of interest" description="Disordered" evidence="13">
    <location>
        <begin position="55"/>
        <end position="75"/>
    </location>
</feature>
<dbReference type="PANTHER" id="PTHR10642:SF26">
    <property type="entry name" value="RIBONUCLEASE H1"/>
    <property type="match status" value="1"/>
</dbReference>
<dbReference type="PANTHER" id="PTHR10642">
    <property type="entry name" value="RIBONUCLEASE H1"/>
    <property type="match status" value="1"/>
</dbReference>
<comment type="function">
    <text evidence="2 12">Endonuclease that specifically degrades the RNA of RNA-DNA hybrids.</text>
</comment>
<evidence type="ECO:0000256" key="7">
    <source>
        <dbReference type="ARBA" id="ARBA00022722"/>
    </source>
</evidence>
<name>A0A2G6MQC3_9BACT</name>
<evidence type="ECO:0000313" key="16">
    <source>
        <dbReference type="Proteomes" id="UP000231203"/>
    </source>
</evidence>
<evidence type="ECO:0000256" key="11">
    <source>
        <dbReference type="ARBA" id="ARBA00022842"/>
    </source>
</evidence>
<evidence type="ECO:0000259" key="14">
    <source>
        <dbReference type="PROSITE" id="PS50879"/>
    </source>
</evidence>
<reference evidence="15 16" key="1">
    <citation type="submission" date="2017-10" db="EMBL/GenBank/DDBJ databases">
        <title>Novel microbial diversity and functional potential in the marine mammal oral microbiome.</title>
        <authorList>
            <person name="Dudek N.K."/>
            <person name="Sun C.L."/>
            <person name="Burstein D."/>
            <person name="Kantor R.S."/>
            <person name="Aliaga Goltsman D.S."/>
            <person name="Bik E.M."/>
            <person name="Thomas B.C."/>
            <person name="Banfield J.F."/>
            <person name="Relman D.A."/>
        </authorList>
    </citation>
    <scope>NUCLEOTIDE SEQUENCE [LARGE SCALE GENOMIC DNA]</scope>
    <source>
        <strain evidence="15">DOLJORAL78_47_202</strain>
    </source>
</reference>
<dbReference type="Pfam" id="PF01693">
    <property type="entry name" value="Cauli_VI"/>
    <property type="match status" value="1"/>
</dbReference>
<dbReference type="Gene3D" id="3.40.970.10">
    <property type="entry name" value="Ribonuclease H1, N-terminal domain"/>
    <property type="match status" value="1"/>
</dbReference>
<comment type="caution">
    <text evidence="15">The sequence shown here is derived from an EMBL/GenBank/DDBJ whole genome shotgun (WGS) entry which is preliminary data.</text>
</comment>
<dbReference type="GO" id="GO:0004523">
    <property type="term" value="F:RNA-DNA hybrid ribonuclease activity"/>
    <property type="evidence" value="ECO:0007669"/>
    <property type="project" value="UniProtKB-UniRule"/>
</dbReference>
<evidence type="ECO:0000256" key="1">
    <source>
        <dbReference type="ARBA" id="ARBA00000077"/>
    </source>
</evidence>
<dbReference type="Pfam" id="PF00075">
    <property type="entry name" value="RNase_H"/>
    <property type="match status" value="1"/>
</dbReference>
<feature type="domain" description="RNase H type-1" evidence="14">
    <location>
        <begin position="81"/>
        <end position="221"/>
    </location>
</feature>
<dbReference type="GO" id="GO:0000287">
    <property type="term" value="F:magnesium ion binding"/>
    <property type="evidence" value="ECO:0007669"/>
    <property type="project" value="UniProtKB-UniRule"/>
</dbReference>
<comment type="subcellular location">
    <subcellularLocation>
        <location evidence="12">Cytoplasm</location>
    </subcellularLocation>
</comment>
<comment type="catalytic activity">
    <reaction evidence="1 12">
        <text>Endonucleolytic cleavage to 5'-phosphomonoester.</text>
        <dbReference type="EC" id="3.1.26.4"/>
    </reaction>
</comment>
<evidence type="ECO:0000256" key="13">
    <source>
        <dbReference type="SAM" id="MobiDB-lite"/>
    </source>
</evidence>
<feature type="binding site" evidence="12">
    <location>
        <position position="125"/>
    </location>
    <ligand>
        <name>Mg(2+)</name>
        <dbReference type="ChEBI" id="CHEBI:18420"/>
        <label>1</label>
    </ligand>
</feature>
<dbReference type="PIRSF" id="PIRSF036852">
    <property type="entry name" value="Ribonuclease_H1_euk"/>
    <property type="match status" value="1"/>
</dbReference>
<feature type="binding site" evidence="12">
    <location>
        <position position="90"/>
    </location>
    <ligand>
        <name>Mg(2+)</name>
        <dbReference type="ChEBI" id="CHEBI:18420"/>
        <label>1</label>
    </ligand>
</feature>
<evidence type="ECO:0000256" key="10">
    <source>
        <dbReference type="ARBA" id="ARBA00022801"/>
    </source>
</evidence>
<dbReference type="Gene3D" id="3.30.420.10">
    <property type="entry name" value="Ribonuclease H-like superfamily/Ribonuclease H"/>
    <property type="match status" value="1"/>
</dbReference>
<dbReference type="InterPro" id="IPR012337">
    <property type="entry name" value="RNaseH-like_sf"/>
</dbReference>
<dbReference type="CDD" id="cd09278">
    <property type="entry name" value="RNase_HI_prokaryote_like"/>
    <property type="match status" value="1"/>
</dbReference>
<dbReference type="PROSITE" id="PS50879">
    <property type="entry name" value="RNASE_H_1"/>
    <property type="match status" value="1"/>
</dbReference>
<dbReference type="AlphaFoldDB" id="A0A2G6MQC3"/>
<dbReference type="GO" id="GO:0003676">
    <property type="term" value="F:nucleic acid binding"/>
    <property type="evidence" value="ECO:0007669"/>
    <property type="project" value="InterPro"/>
</dbReference>
<feature type="binding site" evidence="12">
    <location>
        <position position="148"/>
    </location>
    <ligand>
        <name>Mg(2+)</name>
        <dbReference type="ChEBI" id="CHEBI:18420"/>
        <label>1</label>
    </ligand>
</feature>
<keyword evidence="8 12" id="KW-0479">Metal-binding</keyword>
<dbReference type="InterPro" id="IPR037056">
    <property type="entry name" value="RNase_H1_N_sf"/>
</dbReference>
<organism evidence="15 16">
    <name type="scientific">Desulfobacter postgatei</name>
    <dbReference type="NCBI Taxonomy" id="2293"/>
    <lineage>
        <taxon>Bacteria</taxon>
        <taxon>Pseudomonadati</taxon>
        <taxon>Thermodesulfobacteriota</taxon>
        <taxon>Desulfobacteria</taxon>
        <taxon>Desulfobacterales</taxon>
        <taxon>Desulfobacteraceae</taxon>
        <taxon>Desulfobacter</taxon>
    </lineage>
</organism>
<evidence type="ECO:0000256" key="6">
    <source>
        <dbReference type="ARBA" id="ARBA00017721"/>
    </source>
</evidence>
<feature type="binding site" evidence="12">
    <location>
        <position position="213"/>
    </location>
    <ligand>
        <name>Mg(2+)</name>
        <dbReference type="ChEBI" id="CHEBI:18420"/>
        <label>2</label>
    </ligand>
</feature>
<dbReference type="GO" id="GO:0005737">
    <property type="term" value="C:cytoplasm"/>
    <property type="evidence" value="ECO:0007669"/>
    <property type="project" value="UniProtKB-SubCell"/>
</dbReference>
<comment type="cofactor">
    <cofactor evidence="12">
        <name>Mg(2+)</name>
        <dbReference type="ChEBI" id="CHEBI:18420"/>
    </cofactor>
    <text evidence="12">Binds 1 Mg(2+) ion per subunit. May bind a second metal ion at a regulatory site, or after substrate binding.</text>
</comment>
<accession>A0A2G6MQC3</accession>
<evidence type="ECO:0000256" key="3">
    <source>
        <dbReference type="ARBA" id="ARBA00005300"/>
    </source>
</evidence>
<dbReference type="InterPro" id="IPR002156">
    <property type="entry name" value="RNaseH_domain"/>
</dbReference>
<dbReference type="Proteomes" id="UP000231203">
    <property type="component" value="Unassembled WGS sequence"/>
</dbReference>
<feature type="compositionally biased region" description="Basic residues" evidence="13">
    <location>
        <begin position="57"/>
        <end position="71"/>
    </location>
</feature>
<comment type="similarity">
    <text evidence="3 12">Belongs to the RNase H family.</text>
</comment>
<dbReference type="InterPro" id="IPR050092">
    <property type="entry name" value="RNase_H"/>
</dbReference>
<proteinExistence type="inferred from homology"/>
<dbReference type="InterPro" id="IPR017067">
    <property type="entry name" value="RNase_H1_euk"/>
</dbReference>
<dbReference type="SUPFAM" id="SSF53098">
    <property type="entry name" value="Ribonuclease H-like"/>
    <property type="match status" value="1"/>
</dbReference>
<keyword evidence="9 12" id="KW-0255">Endonuclease</keyword>
<evidence type="ECO:0000256" key="2">
    <source>
        <dbReference type="ARBA" id="ARBA00004065"/>
    </source>
</evidence>
<evidence type="ECO:0000256" key="8">
    <source>
        <dbReference type="ARBA" id="ARBA00022723"/>
    </source>
</evidence>
<feature type="binding site" evidence="12">
    <location>
        <position position="90"/>
    </location>
    <ligand>
        <name>Mg(2+)</name>
        <dbReference type="ChEBI" id="CHEBI:18420"/>
        <label>2</label>
    </ligand>
</feature>
<sequence length="241" mass="26435">MKFYAVVRGRKTGIFTSWSDAQRQVKGFSGARFKSFKTKQEALAFLEDPSCINSASSKKKSGFAPKKKKSGHQQPANYEYPENAVIVYTDGGAIGNPGPGGYGVVFETGETFSGGFNLTTNNRMELLAVIVALEALEGETRPICLHSDSRYVVNGITKNWANAWKRRNWKKSDGTPALNSDLWQRLLGHLSGLDVRFIWVKGHAGNPLNEACDILANSTAHMPGLPDDTGYLKSRKSLFGN</sequence>
<dbReference type="GO" id="GO:0043137">
    <property type="term" value="P:DNA replication, removal of RNA primer"/>
    <property type="evidence" value="ECO:0007669"/>
    <property type="project" value="TreeGrafter"/>
</dbReference>
<keyword evidence="7 12" id="KW-0540">Nuclease</keyword>
<gene>
    <name evidence="12" type="primary">rnhA</name>
    <name evidence="15" type="ORF">CSA25_05940</name>
</gene>
<dbReference type="EC" id="3.1.26.4" evidence="5 12"/>
<evidence type="ECO:0000256" key="5">
    <source>
        <dbReference type="ARBA" id="ARBA00012180"/>
    </source>
</evidence>
<comment type="subunit">
    <text evidence="4 12">Monomer.</text>
</comment>
<dbReference type="HAMAP" id="MF_00042">
    <property type="entry name" value="RNase_H"/>
    <property type="match status" value="1"/>
</dbReference>
<dbReference type="InterPro" id="IPR009027">
    <property type="entry name" value="Ribosomal_bL9/RNase_H1_N"/>
</dbReference>
<evidence type="ECO:0000256" key="12">
    <source>
        <dbReference type="HAMAP-Rule" id="MF_00042"/>
    </source>
</evidence>
<evidence type="ECO:0000313" key="15">
    <source>
        <dbReference type="EMBL" id="PIE62287.1"/>
    </source>
</evidence>
<protein>
    <recommendedName>
        <fullName evidence="6 12">Ribonuclease H</fullName>
        <shortName evidence="12">RNase H</shortName>
        <ecNumber evidence="5 12">3.1.26.4</ecNumber>
    </recommendedName>
</protein>
<dbReference type="NCBIfam" id="NF001236">
    <property type="entry name" value="PRK00203.1"/>
    <property type="match status" value="1"/>
</dbReference>
<dbReference type="InterPro" id="IPR022892">
    <property type="entry name" value="RNaseHI"/>
</dbReference>
<keyword evidence="11 12" id="KW-0460">Magnesium</keyword>
<dbReference type="InterPro" id="IPR036397">
    <property type="entry name" value="RNaseH_sf"/>
</dbReference>
<keyword evidence="12" id="KW-0963">Cytoplasm</keyword>
<evidence type="ECO:0000256" key="4">
    <source>
        <dbReference type="ARBA" id="ARBA00011245"/>
    </source>
</evidence>